<sequence>MIMMKNQLPVPEHVIGFPIISSASASNPVERLPKGLANQYHIPSIRQSLSPKFKESSRLESVIYRINKLGEKADNFANGILELRSIKASSPTGKLVKIHYKVLIPLRKIKKANESEM</sequence>
<evidence type="ECO:0000313" key="1">
    <source>
        <dbReference type="EMBL" id="KAA8528894.1"/>
    </source>
</evidence>
<organism evidence="1 2">
    <name type="scientific">Nyssa sinensis</name>
    <dbReference type="NCBI Taxonomy" id="561372"/>
    <lineage>
        <taxon>Eukaryota</taxon>
        <taxon>Viridiplantae</taxon>
        <taxon>Streptophyta</taxon>
        <taxon>Embryophyta</taxon>
        <taxon>Tracheophyta</taxon>
        <taxon>Spermatophyta</taxon>
        <taxon>Magnoliopsida</taxon>
        <taxon>eudicotyledons</taxon>
        <taxon>Gunneridae</taxon>
        <taxon>Pentapetalae</taxon>
        <taxon>asterids</taxon>
        <taxon>Cornales</taxon>
        <taxon>Nyssaceae</taxon>
        <taxon>Nyssa</taxon>
    </lineage>
</organism>
<reference evidence="1 2" key="1">
    <citation type="submission" date="2019-09" db="EMBL/GenBank/DDBJ databases">
        <title>A chromosome-level genome assembly of the Chinese tupelo Nyssa sinensis.</title>
        <authorList>
            <person name="Yang X."/>
            <person name="Kang M."/>
            <person name="Yang Y."/>
            <person name="Xiong H."/>
            <person name="Wang M."/>
            <person name="Zhang Z."/>
            <person name="Wang Z."/>
            <person name="Wu H."/>
            <person name="Ma T."/>
            <person name="Liu J."/>
            <person name="Xi Z."/>
        </authorList>
    </citation>
    <scope>NUCLEOTIDE SEQUENCE [LARGE SCALE GENOMIC DNA]</scope>
    <source>
        <strain evidence="1">J267</strain>
        <tissue evidence="1">Leaf</tissue>
    </source>
</reference>
<name>A0A5J5AF57_9ASTE</name>
<gene>
    <name evidence="1" type="ORF">F0562_033618</name>
</gene>
<dbReference type="EMBL" id="CM018044">
    <property type="protein sequence ID" value="KAA8528894.1"/>
    <property type="molecule type" value="Genomic_DNA"/>
</dbReference>
<proteinExistence type="predicted"/>
<dbReference type="AlphaFoldDB" id="A0A5J5AF57"/>
<protein>
    <submittedName>
        <fullName evidence="1">Uncharacterized protein</fullName>
    </submittedName>
</protein>
<dbReference type="Proteomes" id="UP000325577">
    <property type="component" value="Linkage Group LG20"/>
</dbReference>
<accession>A0A5J5AF57</accession>
<evidence type="ECO:0000313" key="2">
    <source>
        <dbReference type="Proteomes" id="UP000325577"/>
    </source>
</evidence>
<keyword evidence="2" id="KW-1185">Reference proteome</keyword>